<evidence type="ECO:0000259" key="9">
    <source>
        <dbReference type="Pfam" id="PF01694"/>
    </source>
</evidence>
<evidence type="ECO:0000313" key="11">
    <source>
        <dbReference type="WBParaSite" id="PgR049_g074_t02"/>
    </source>
</evidence>
<dbReference type="SUPFAM" id="SSF144091">
    <property type="entry name" value="Rhomboid-like"/>
    <property type="match status" value="1"/>
</dbReference>
<evidence type="ECO:0000256" key="6">
    <source>
        <dbReference type="ARBA" id="ARBA00023136"/>
    </source>
</evidence>
<dbReference type="GO" id="GO:0050708">
    <property type="term" value="P:regulation of protein secretion"/>
    <property type="evidence" value="ECO:0007669"/>
    <property type="project" value="TreeGrafter"/>
</dbReference>
<dbReference type="InterPro" id="IPR051512">
    <property type="entry name" value="Inactive_Rhomboid"/>
</dbReference>
<reference evidence="11 12" key="1">
    <citation type="submission" date="2022-11" db="UniProtKB">
        <authorList>
            <consortium name="WormBaseParasite"/>
        </authorList>
    </citation>
    <scope>IDENTIFICATION</scope>
</reference>
<feature type="transmembrane region" description="Helical" evidence="8">
    <location>
        <begin position="906"/>
        <end position="928"/>
    </location>
</feature>
<comment type="subcellular location">
    <subcellularLocation>
        <location evidence="1">Endoplasmic reticulum membrane</location>
        <topology evidence="1">Multi-pass membrane protein</topology>
    </subcellularLocation>
</comment>
<dbReference type="PANTHER" id="PTHR45965">
    <property type="entry name" value="INACTIVE RHOMBOID PROTEIN"/>
    <property type="match status" value="1"/>
</dbReference>
<feature type="transmembrane region" description="Helical" evidence="8">
    <location>
        <begin position="852"/>
        <end position="871"/>
    </location>
</feature>
<dbReference type="Pfam" id="PF01694">
    <property type="entry name" value="Rhomboid"/>
    <property type="match status" value="1"/>
</dbReference>
<sequence>MRSDYSRKDRASLTLPLRQSSAAVDESIATKTASRSLSEGHNTHFQCVAAHPPSSHFRNNDDQPPRYHAQLSRAQSIRDALSNTTARFFGVPPPLDRQQSFAFGTSHDPRWTLRRLRYMNRRYGGINEQGLRELDVRVVDELTDLASQLATPSAAAAQAVTPISAVEPSVFPSSLVSRSVSIESRGSRVVPLLERRDSVAKMAWDGLSSIVHRGTFGASARRQATSPAATTRGRSPSSSFSPFSVQPTASQMTTVHEVDEENLRVAAETARESFEDATKERREEHPKTSPQSITSADSIQDEVFFDVSPVGAKPMRPTTLAFPAPTSCLFHPPSATTVDRRYFPYSGSSRLDVPCFVPCGTAPLSPSLSPSAIRDAERKLPRSKEARLQLRIRPERLPRQESFDDGAQTPIGLHEETSRGDRISAENEVTAPKKYKVPGRLQQRAELPKPPRGSSVFESICARFQARSEKVATHRRSRLFVVLLRKFLSPKFTKTVEQKSLEHPDSFHDYRPYFTYWVTCVQVLVTIITVFTYGFGPFGVGRVERTADVLHSTVTLKHVSVYELENLWLGPKFSDLVHLGATFAPCMRHDPRIYAQIEADRALENQTGCCIYNDGMGCFQTGEDTCPKVIASLAKWKAGAAGPGGRVSGAVCGQDPRYCNDPPSVDPFEWPDDITKWPQCLNPVLHIPENEKHMQCEMTGRPCCIQLHGQCRITTRDYCDFVQGYFHENATLCSQVSCLGEICGMLPFMLKDQPDQFYRLFIPIFLHAGIIHCAITVLVQWYYMRDLEKLIGWTRMAIVYMGAGIGGSLASAIFLPYRPEVGPAGSHVGIFAAMYTDIIYNWRLIQRPWSALRELTIFTVVLFICGLLPWIDNWAHLFGFIFGFLLSLATFPYIQSHNHDRTWRLMIVIACLMTALGLFVLLLAVFYLRADFDCPFCEYFNCLPFTDHLCDNQGLRLQSWLPI</sequence>
<evidence type="ECO:0000256" key="2">
    <source>
        <dbReference type="ARBA" id="ARBA00009045"/>
    </source>
</evidence>
<dbReference type="Proteomes" id="UP000887569">
    <property type="component" value="Unplaced"/>
</dbReference>
<dbReference type="InterPro" id="IPR022764">
    <property type="entry name" value="Peptidase_S54_rhomboid_dom"/>
</dbReference>
<evidence type="ECO:0000256" key="7">
    <source>
        <dbReference type="SAM" id="MobiDB-lite"/>
    </source>
</evidence>
<proteinExistence type="inferred from homology"/>
<dbReference type="WBParaSite" id="PgR049_g074_t02">
    <property type="protein sequence ID" value="PgR049_g074_t02"/>
    <property type="gene ID" value="PgR049_g074"/>
</dbReference>
<feature type="compositionally biased region" description="Polar residues" evidence="7">
    <location>
        <begin position="245"/>
        <end position="254"/>
    </location>
</feature>
<feature type="transmembrane region" description="Helical" evidence="8">
    <location>
        <begin position="821"/>
        <end position="840"/>
    </location>
</feature>
<feature type="region of interest" description="Disordered" evidence="7">
    <location>
        <begin position="218"/>
        <end position="294"/>
    </location>
</feature>
<feature type="compositionally biased region" description="Basic and acidic residues" evidence="7">
    <location>
        <begin position="413"/>
        <end position="422"/>
    </location>
</feature>
<feature type="compositionally biased region" description="Low complexity" evidence="7">
    <location>
        <begin position="235"/>
        <end position="244"/>
    </location>
</feature>
<feature type="transmembrane region" description="Helical" evidence="8">
    <location>
        <begin position="796"/>
        <end position="815"/>
    </location>
</feature>
<dbReference type="GO" id="GO:0004252">
    <property type="term" value="F:serine-type endopeptidase activity"/>
    <property type="evidence" value="ECO:0007669"/>
    <property type="project" value="InterPro"/>
</dbReference>
<feature type="transmembrane region" description="Helical" evidence="8">
    <location>
        <begin position="760"/>
        <end position="784"/>
    </location>
</feature>
<dbReference type="GO" id="GO:0042058">
    <property type="term" value="P:regulation of epidermal growth factor receptor signaling pathway"/>
    <property type="evidence" value="ECO:0007669"/>
    <property type="project" value="TreeGrafter"/>
</dbReference>
<keyword evidence="6 8" id="KW-0472">Membrane</keyword>
<dbReference type="AlphaFoldDB" id="A0A915BQV1"/>
<evidence type="ECO:0000256" key="8">
    <source>
        <dbReference type="SAM" id="Phobius"/>
    </source>
</evidence>
<protein>
    <submittedName>
        <fullName evidence="11 12">Peptidase S54 rhomboid domain-containing protein</fullName>
    </submittedName>
</protein>
<evidence type="ECO:0000313" key="12">
    <source>
        <dbReference type="WBParaSite" id="PgR049_g074_t08"/>
    </source>
</evidence>
<keyword evidence="10" id="KW-1185">Reference proteome</keyword>
<dbReference type="PANTHER" id="PTHR45965:SF3">
    <property type="entry name" value="INACTIVE RHOMBOID PROTEIN 1"/>
    <property type="match status" value="1"/>
</dbReference>
<keyword evidence="3 8" id="KW-0812">Transmembrane</keyword>
<feature type="compositionally biased region" description="Basic and acidic residues" evidence="7">
    <location>
        <begin position="269"/>
        <end position="287"/>
    </location>
</feature>
<keyword evidence="4" id="KW-0256">Endoplasmic reticulum</keyword>
<dbReference type="InterPro" id="IPR035952">
    <property type="entry name" value="Rhomboid-like_sf"/>
</dbReference>
<organism evidence="10 11">
    <name type="scientific">Parascaris univalens</name>
    <name type="common">Nematode worm</name>
    <dbReference type="NCBI Taxonomy" id="6257"/>
    <lineage>
        <taxon>Eukaryota</taxon>
        <taxon>Metazoa</taxon>
        <taxon>Ecdysozoa</taxon>
        <taxon>Nematoda</taxon>
        <taxon>Chromadorea</taxon>
        <taxon>Rhabditida</taxon>
        <taxon>Spirurina</taxon>
        <taxon>Ascaridomorpha</taxon>
        <taxon>Ascaridoidea</taxon>
        <taxon>Ascarididae</taxon>
        <taxon>Parascaris</taxon>
    </lineage>
</organism>
<feature type="transmembrane region" description="Helical" evidence="8">
    <location>
        <begin position="513"/>
        <end position="535"/>
    </location>
</feature>
<feature type="transmembrane region" description="Helical" evidence="8">
    <location>
        <begin position="877"/>
        <end position="894"/>
    </location>
</feature>
<feature type="region of interest" description="Disordered" evidence="7">
    <location>
        <begin position="400"/>
        <end position="422"/>
    </location>
</feature>
<name>A0A915BQV1_PARUN</name>
<evidence type="ECO:0000256" key="4">
    <source>
        <dbReference type="ARBA" id="ARBA00022824"/>
    </source>
</evidence>
<comment type="similarity">
    <text evidence="2">Belongs to the peptidase S54 family.</text>
</comment>
<dbReference type="FunFam" id="1.20.1540.10:FF:000025">
    <property type="entry name" value="Putative rhomboid family"/>
    <property type="match status" value="1"/>
</dbReference>
<dbReference type="Gene3D" id="1.20.1540.10">
    <property type="entry name" value="Rhomboid-like"/>
    <property type="match status" value="1"/>
</dbReference>
<evidence type="ECO:0000313" key="10">
    <source>
        <dbReference type="Proteomes" id="UP000887569"/>
    </source>
</evidence>
<keyword evidence="5 8" id="KW-1133">Transmembrane helix</keyword>
<feature type="compositionally biased region" description="Polar residues" evidence="7">
    <location>
        <begin position="222"/>
        <end position="234"/>
    </location>
</feature>
<feature type="domain" description="Peptidase S54 rhomboid" evidence="9">
    <location>
        <begin position="755"/>
        <end position="891"/>
    </location>
</feature>
<evidence type="ECO:0000256" key="1">
    <source>
        <dbReference type="ARBA" id="ARBA00004477"/>
    </source>
</evidence>
<dbReference type="WBParaSite" id="PgR049_g074_t08">
    <property type="protein sequence ID" value="PgR049_g074_t08"/>
    <property type="gene ID" value="PgR049_g074"/>
</dbReference>
<accession>A0A915BQV1</accession>
<dbReference type="GO" id="GO:0005789">
    <property type="term" value="C:endoplasmic reticulum membrane"/>
    <property type="evidence" value="ECO:0007669"/>
    <property type="project" value="UniProtKB-SubCell"/>
</dbReference>
<evidence type="ECO:0000256" key="3">
    <source>
        <dbReference type="ARBA" id="ARBA00022692"/>
    </source>
</evidence>
<evidence type="ECO:0000256" key="5">
    <source>
        <dbReference type="ARBA" id="ARBA00022989"/>
    </source>
</evidence>